<evidence type="ECO:0000259" key="4">
    <source>
        <dbReference type="Pfam" id="PF00144"/>
    </source>
</evidence>
<feature type="signal peptide" evidence="3">
    <location>
        <begin position="1"/>
        <end position="19"/>
    </location>
</feature>
<dbReference type="Proteomes" id="UP000284178">
    <property type="component" value="Unassembled WGS sequence"/>
</dbReference>
<dbReference type="AlphaFoldDB" id="A0A412FM27"/>
<evidence type="ECO:0000256" key="2">
    <source>
        <dbReference type="SAM" id="MobiDB-lite"/>
    </source>
</evidence>
<keyword evidence="6" id="KW-1185">Reference proteome</keyword>
<comment type="caution">
    <text evidence="5">The sequence shown here is derived from an EMBL/GenBank/DDBJ whole genome shotgun (WGS) entry which is preliminary data.</text>
</comment>
<accession>A0A412FM27</accession>
<reference evidence="5 6" key="1">
    <citation type="submission" date="2018-08" db="EMBL/GenBank/DDBJ databases">
        <title>A genome reference for cultivated species of the human gut microbiota.</title>
        <authorList>
            <person name="Zou Y."/>
            <person name="Xue W."/>
            <person name="Luo G."/>
        </authorList>
    </citation>
    <scope>NUCLEOTIDE SEQUENCE [LARGE SCALE GENOMIC DNA]</scope>
    <source>
        <strain evidence="5 6">AF24-29</strain>
    </source>
</reference>
<feature type="region of interest" description="Disordered" evidence="2">
    <location>
        <begin position="20"/>
        <end position="41"/>
    </location>
</feature>
<name>A0A412FM27_9FIRM</name>
<feature type="chain" id="PRO_5038544968" evidence="3">
    <location>
        <begin position="20"/>
        <end position="650"/>
    </location>
</feature>
<evidence type="ECO:0000256" key="3">
    <source>
        <dbReference type="SAM" id="SignalP"/>
    </source>
</evidence>
<keyword evidence="3" id="KW-0732">Signal</keyword>
<dbReference type="GeneID" id="83016707"/>
<gene>
    <name evidence="5" type="ORF">DWY25_14995</name>
</gene>
<dbReference type="Gene3D" id="3.40.710.10">
    <property type="entry name" value="DD-peptidase/beta-lactamase superfamily"/>
    <property type="match status" value="1"/>
</dbReference>
<organism evidence="5 6">
    <name type="scientific">Holdemania filiformis</name>
    <dbReference type="NCBI Taxonomy" id="61171"/>
    <lineage>
        <taxon>Bacteria</taxon>
        <taxon>Bacillati</taxon>
        <taxon>Bacillota</taxon>
        <taxon>Erysipelotrichia</taxon>
        <taxon>Erysipelotrichales</taxon>
        <taxon>Erysipelotrichaceae</taxon>
        <taxon>Holdemania</taxon>
    </lineage>
</organism>
<evidence type="ECO:0000313" key="6">
    <source>
        <dbReference type="Proteomes" id="UP000284178"/>
    </source>
</evidence>
<dbReference type="EMBL" id="QRUP01000024">
    <property type="protein sequence ID" value="RGR69193.1"/>
    <property type="molecule type" value="Genomic_DNA"/>
</dbReference>
<dbReference type="InterPro" id="IPR001466">
    <property type="entry name" value="Beta-lactam-related"/>
</dbReference>
<proteinExistence type="predicted"/>
<dbReference type="InterPro" id="IPR050789">
    <property type="entry name" value="Diverse_Enzym_Activities"/>
</dbReference>
<sequence length="650" mass="70317">MKKLMILVLAAVLATTAAGCSTNNSSPAGQPSAPTSQTGGVTLSEGVSVKGVQADVTYPLEGLDDTLAMNNLTTIKTYAGQGKVSVTPEGAESFDLFINGTAVDHSEFAGKAFTVDFSALATNEINTIQVTNILPETASVNIKVDYPTVIEGTPEEVGFSSEKLSFIDDLLNTEVEYGFPGGQLVIIKDGKMIKNTAYGYANSYNQDGTRIENPVASTTETLYDLASNTKMYATNYALQMLVSEGKVNITDTIQSYFPEFKDEPGAAILGKNTMTLQNILEHQAGFPADPQYHNDTYDKDDGIVNGVNDLYSVEKATTREMILKTPLQYEPGSKTVYSDVDYMLLGLIVEQVTGMELDAYVEENIYKPLGLDHIVFNPLQKGFEKDQCAATELNGNSRDGAISFTVNRTDTIQGEVHDEKAFYAMNGVSGHAGLFADAQDLGRLAQVMLNQGGYGDVKLFSKQTIDQFTKPKFTSQTYGLGWRRMGDHGYSWYFGPQAGASTYGHTGWTGTLSLIDPENDMIVIWLSNKINSPVVDPTVNPNYFYGNHFVGGTLGGVATLTYDALNPTSMDSTDSLLAQMVANKLTLIETDEGYQNAADEQSLQALMDLLVSRVEKTGSAAVKSQAERLIGKLSDETVKTALNERLAAVK</sequence>
<protein>
    <submittedName>
        <fullName evidence="5">Penicillin binding protein PBP4B</fullName>
    </submittedName>
</protein>
<evidence type="ECO:0000256" key="1">
    <source>
        <dbReference type="ARBA" id="ARBA00022801"/>
    </source>
</evidence>
<evidence type="ECO:0000313" key="5">
    <source>
        <dbReference type="EMBL" id="RGR69193.1"/>
    </source>
</evidence>
<dbReference type="GO" id="GO:0016787">
    <property type="term" value="F:hydrolase activity"/>
    <property type="evidence" value="ECO:0007669"/>
    <property type="project" value="UniProtKB-KW"/>
</dbReference>
<dbReference type="PANTHER" id="PTHR43283">
    <property type="entry name" value="BETA-LACTAMASE-RELATED"/>
    <property type="match status" value="1"/>
</dbReference>
<dbReference type="NCBIfam" id="NF002968">
    <property type="entry name" value="PRK03642.1"/>
    <property type="match status" value="1"/>
</dbReference>
<dbReference type="PANTHER" id="PTHR43283:SF11">
    <property type="entry name" value="BETA-LACTAMASE-RELATED DOMAIN-CONTAINING PROTEIN"/>
    <property type="match status" value="1"/>
</dbReference>
<keyword evidence="1" id="KW-0378">Hydrolase</keyword>
<dbReference type="PROSITE" id="PS51257">
    <property type="entry name" value="PROKAR_LIPOPROTEIN"/>
    <property type="match status" value="1"/>
</dbReference>
<feature type="domain" description="Beta-lactamase-related" evidence="4">
    <location>
        <begin position="169"/>
        <end position="536"/>
    </location>
</feature>
<dbReference type="InterPro" id="IPR012338">
    <property type="entry name" value="Beta-lactam/transpept-like"/>
</dbReference>
<dbReference type="RefSeq" id="WP_117895901.1">
    <property type="nucleotide sequence ID" value="NZ_CABJCV010000024.1"/>
</dbReference>
<dbReference type="Pfam" id="PF00144">
    <property type="entry name" value="Beta-lactamase"/>
    <property type="match status" value="1"/>
</dbReference>
<dbReference type="SUPFAM" id="SSF56601">
    <property type="entry name" value="beta-lactamase/transpeptidase-like"/>
    <property type="match status" value="1"/>
</dbReference>